<evidence type="ECO:0000256" key="7">
    <source>
        <dbReference type="SAM" id="Phobius"/>
    </source>
</evidence>
<dbReference type="Gene3D" id="2.30.30.60">
    <property type="match status" value="1"/>
</dbReference>
<keyword evidence="3" id="KW-1003">Cell membrane</keyword>
<feature type="transmembrane region" description="Helical" evidence="7">
    <location>
        <begin position="100"/>
        <end position="130"/>
    </location>
</feature>
<dbReference type="InterPro" id="IPR011014">
    <property type="entry name" value="MscS_channel_TM-2"/>
</dbReference>
<dbReference type="InterPro" id="IPR023408">
    <property type="entry name" value="MscS_beta-dom_sf"/>
</dbReference>
<evidence type="ECO:0000313" key="11">
    <source>
        <dbReference type="Proteomes" id="UP000323824"/>
    </source>
</evidence>
<dbReference type="GO" id="GO:0005886">
    <property type="term" value="C:plasma membrane"/>
    <property type="evidence" value="ECO:0007669"/>
    <property type="project" value="UniProtKB-SubCell"/>
</dbReference>
<dbReference type="InterPro" id="IPR052702">
    <property type="entry name" value="MscS-like_channel"/>
</dbReference>
<dbReference type="GO" id="GO:0008381">
    <property type="term" value="F:mechanosensitive monoatomic ion channel activity"/>
    <property type="evidence" value="ECO:0007669"/>
    <property type="project" value="UniProtKB-ARBA"/>
</dbReference>
<evidence type="ECO:0000256" key="5">
    <source>
        <dbReference type="ARBA" id="ARBA00022989"/>
    </source>
</evidence>
<protein>
    <submittedName>
        <fullName evidence="10">Mechanosensitive ion channel</fullName>
    </submittedName>
</protein>
<comment type="similarity">
    <text evidence="2">Belongs to the MscS (TC 1.A.23) family.</text>
</comment>
<evidence type="ECO:0000259" key="8">
    <source>
        <dbReference type="Pfam" id="PF00924"/>
    </source>
</evidence>
<reference evidence="10 11" key="2">
    <citation type="submission" date="2019-09" db="EMBL/GenBank/DDBJ databases">
        <title>Complete Genome Sequence and Methylome Analysis of free living Spirochaetas.</title>
        <authorList>
            <person name="Leshcheva N."/>
            <person name="Mikheeva N."/>
        </authorList>
    </citation>
    <scope>NUCLEOTIDE SEQUENCE [LARGE SCALE GENOMIC DNA]</scope>
    <source>
        <strain evidence="10 11">P</strain>
    </source>
</reference>
<feature type="domain" description="Mechanosensitive ion channel MscS C-terminal" evidence="9">
    <location>
        <begin position="278"/>
        <end position="361"/>
    </location>
</feature>
<feature type="domain" description="Mechanosensitive ion channel MscS" evidence="8">
    <location>
        <begin position="205"/>
        <end position="270"/>
    </location>
</feature>
<evidence type="ECO:0000256" key="6">
    <source>
        <dbReference type="ARBA" id="ARBA00023136"/>
    </source>
</evidence>
<dbReference type="SUPFAM" id="SSF50182">
    <property type="entry name" value="Sm-like ribonucleoproteins"/>
    <property type="match status" value="1"/>
</dbReference>
<keyword evidence="6 7" id="KW-0472">Membrane</keyword>
<organism evidence="10 11">
    <name type="scientific">Thiospirochaeta perfilievii</name>
    <dbReference type="NCBI Taxonomy" id="252967"/>
    <lineage>
        <taxon>Bacteria</taxon>
        <taxon>Pseudomonadati</taxon>
        <taxon>Spirochaetota</taxon>
        <taxon>Spirochaetia</taxon>
        <taxon>Spirochaetales</taxon>
        <taxon>Spirochaetaceae</taxon>
        <taxon>Thiospirochaeta</taxon>
    </lineage>
</organism>
<dbReference type="PANTHER" id="PTHR30347">
    <property type="entry name" value="POTASSIUM CHANNEL RELATED"/>
    <property type="match status" value="1"/>
</dbReference>
<dbReference type="InterPro" id="IPR010920">
    <property type="entry name" value="LSM_dom_sf"/>
</dbReference>
<dbReference type="SUPFAM" id="SSF82861">
    <property type="entry name" value="Mechanosensitive channel protein MscS (YggB), transmembrane region"/>
    <property type="match status" value="1"/>
</dbReference>
<dbReference type="InterPro" id="IPR011066">
    <property type="entry name" value="MscS_channel_C_sf"/>
</dbReference>
<name>A0A5C1Q9S2_9SPIO</name>
<dbReference type="RefSeq" id="WP_149567479.1">
    <property type="nucleotide sequence ID" value="NZ_CP035807.1"/>
</dbReference>
<feature type="transmembrane region" description="Helical" evidence="7">
    <location>
        <begin position="196"/>
        <end position="216"/>
    </location>
</feature>
<evidence type="ECO:0000256" key="4">
    <source>
        <dbReference type="ARBA" id="ARBA00022692"/>
    </source>
</evidence>
<dbReference type="InterPro" id="IPR006685">
    <property type="entry name" value="MscS_channel_2nd"/>
</dbReference>
<dbReference type="SUPFAM" id="SSF82689">
    <property type="entry name" value="Mechanosensitive channel protein MscS (YggB), C-terminal domain"/>
    <property type="match status" value="1"/>
</dbReference>
<evidence type="ECO:0000313" key="10">
    <source>
        <dbReference type="EMBL" id="QEN04231.1"/>
    </source>
</evidence>
<dbReference type="AlphaFoldDB" id="A0A5C1Q9S2"/>
<evidence type="ECO:0000256" key="2">
    <source>
        <dbReference type="ARBA" id="ARBA00008017"/>
    </source>
</evidence>
<dbReference type="InterPro" id="IPR049278">
    <property type="entry name" value="MS_channel_C"/>
</dbReference>
<dbReference type="Pfam" id="PF21082">
    <property type="entry name" value="MS_channel_3rd"/>
    <property type="match status" value="1"/>
</dbReference>
<dbReference type="Pfam" id="PF00924">
    <property type="entry name" value="MS_channel_2nd"/>
    <property type="match status" value="1"/>
</dbReference>
<proteinExistence type="inferred from homology"/>
<feature type="transmembrane region" description="Helical" evidence="7">
    <location>
        <begin position="75"/>
        <end position="94"/>
    </location>
</feature>
<keyword evidence="5 7" id="KW-1133">Transmembrane helix</keyword>
<dbReference type="EMBL" id="CP035807">
    <property type="protein sequence ID" value="QEN04231.1"/>
    <property type="molecule type" value="Genomic_DNA"/>
</dbReference>
<evidence type="ECO:0000256" key="1">
    <source>
        <dbReference type="ARBA" id="ARBA00004651"/>
    </source>
</evidence>
<dbReference type="PANTHER" id="PTHR30347:SF1">
    <property type="entry name" value="MECHANOSENSITIVE CHANNEL MSCK"/>
    <property type="match status" value="1"/>
</dbReference>
<accession>A0A5C1Q9S2</accession>
<reference evidence="10 11" key="1">
    <citation type="submission" date="2019-02" db="EMBL/GenBank/DDBJ databases">
        <authorList>
            <person name="Fomenkov A."/>
            <person name="Dubinina G."/>
            <person name="Grabovich M."/>
            <person name="Vincze T."/>
            <person name="Roberts R.J."/>
        </authorList>
    </citation>
    <scope>NUCLEOTIDE SEQUENCE [LARGE SCALE GENOMIC DNA]</scope>
    <source>
        <strain evidence="10 11">P</strain>
    </source>
</reference>
<dbReference type="Proteomes" id="UP000323824">
    <property type="component" value="Chromosome"/>
</dbReference>
<evidence type="ECO:0000256" key="3">
    <source>
        <dbReference type="ARBA" id="ARBA00022475"/>
    </source>
</evidence>
<evidence type="ECO:0000259" key="9">
    <source>
        <dbReference type="Pfam" id="PF21082"/>
    </source>
</evidence>
<dbReference type="Gene3D" id="1.10.287.1260">
    <property type="match status" value="1"/>
</dbReference>
<keyword evidence="4 7" id="KW-0812">Transmembrane</keyword>
<feature type="transmembrane region" description="Helical" evidence="7">
    <location>
        <begin position="167"/>
        <end position="190"/>
    </location>
</feature>
<dbReference type="Gene3D" id="3.30.70.100">
    <property type="match status" value="1"/>
</dbReference>
<sequence length="373" mass="41726">MKDVFQFIYKMLNTQIKLGDLSLPFNSIEILIKFALPIVVALIIYKLLKRWTRVSINKSKLKEEKKELVFERFKVVYRVLLLTFILLIFVNLFGTQINKYIIALGVVLTHPIVEGISITTIILVLPILYIGQIGGKVAQKFANRTLLSYIKIDQGTKQTIGAVAKNFTFFMIVLLGLTVIGIDLTILFGLFGVVGIGLGFGLQGVISNLFAGLVILTSKPVKVGDHIIVDGTEGNLKEIRFLNSVVSTITHESIIIPNSKLIDNPVHNFSFDDPSIIIKTTVQVSYNSDLDEVLDVLVKVGEACPYLLKTKTVTPRVISFDDSGITVGIICWIRNSSQKYDANSWLNLEVWRSFKTNNIEIPFPQVDLHLKKS</sequence>
<dbReference type="OrthoDB" id="9809206at2"/>
<keyword evidence="11" id="KW-1185">Reference proteome</keyword>
<gene>
    <name evidence="10" type="ORF">EW093_05765</name>
</gene>
<comment type="subcellular location">
    <subcellularLocation>
        <location evidence="1">Cell membrane</location>
        <topology evidence="1">Multi-pass membrane protein</topology>
    </subcellularLocation>
</comment>
<dbReference type="KEGG" id="sper:EW093_05765"/>
<feature type="transmembrane region" description="Helical" evidence="7">
    <location>
        <begin position="30"/>
        <end position="48"/>
    </location>
</feature>